<dbReference type="Proteomes" id="UP000279600">
    <property type="component" value="Chromosome"/>
</dbReference>
<keyword evidence="5" id="KW-1185">Reference proteome</keyword>
<dbReference type="EMBL" id="CP034549">
    <property type="protein sequence ID" value="AZQ44212.1"/>
    <property type="molecule type" value="Genomic_DNA"/>
</dbReference>
<dbReference type="AlphaFoldDB" id="A0A3S9MYI5"/>
<dbReference type="SUPFAM" id="SSF49785">
    <property type="entry name" value="Galactose-binding domain-like"/>
    <property type="match status" value="1"/>
</dbReference>
<organism evidence="4 5">
    <name type="scientific">Nonlabens ponticola</name>
    <dbReference type="NCBI Taxonomy" id="2496866"/>
    <lineage>
        <taxon>Bacteria</taxon>
        <taxon>Pseudomonadati</taxon>
        <taxon>Bacteroidota</taxon>
        <taxon>Flavobacteriia</taxon>
        <taxon>Flavobacteriales</taxon>
        <taxon>Flavobacteriaceae</taxon>
        <taxon>Nonlabens</taxon>
    </lineage>
</organism>
<dbReference type="PANTHER" id="PTHR13194:SF18">
    <property type="entry name" value="COMPLEX I INTERMEDIATE-ASSOCIATED PROTEIN 30, MITOCHONDRIAL"/>
    <property type="match status" value="1"/>
</dbReference>
<dbReference type="GO" id="GO:0032981">
    <property type="term" value="P:mitochondrial respiratory chain complex I assembly"/>
    <property type="evidence" value="ECO:0007669"/>
    <property type="project" value="TreeGrafter"/>
</dbReference>
<evidence type="ECO:0000256" key="2">
    <source>
        <dbReference type="ARBA" id="ARBA00023186"/>
    </source>
</evidence>
<evidence type="ECO:0000313" key="4">
    <source>
        <dbReference type="EMBL" id="AZQ44212.1"/>
    </source>
</evidence>
<dbReference type="PANTHER" id="PTHR13194">
    <property type="entry name" value="COMPLEX I INTERMEDIATE-ASSOCIATED PROTEIN 30"/>
    <property type="match status" value="1"/>
</dbReference>
<evidence type="ECO:0000313" key="5">
    <source>
        <dbReference type="Proteomes" id="UP000279600"/>
    </source>
</evidence>
<dbReference type="KEGG" id="noj:EJ995_08180"/>
<feature type="domain" description="NADH:ubiquinone oxidoreductase intermediate-associated protein 30" evidence="3">
    <location>
        <begin position="18"/>
        <end position="171"/>
    </location>
</feature>
<dbReference type="InterPro" id="IPR039131">
    <property type="entry name" value="NDUFAF1"/>
</dbReference>
<name>A0A3S9MYI5_9FLAO</name>
<dbReference type="InterPro" id="IPR013857">
    <property type="entry name" value="NADH-UbQ_OxRdtase-assoc_prot30"/>
</dbReference>
<evidence type="ECO:0000259" key="3">
    <source>
        <dbReference type="Pfam" id="PF08547"/>
    </source>
</evidence>
<proteinExistence type="inferred from homology"/>
<evidence type="ECO:0000256" key="1">
    <source>
        <dbReference type="ARBA" id="ARBA00007884"/>
    </source>
</evidence>
<protein>
    <recommendedName>
        <fullName evidence="3">NADH:ubiquinone oxidoreductase intermediate-associated protein 30 domain-containing protein</fullName>
    </recommendedName>
</protein>
<dbReference type="Pfam" id="PF08547">
    <property type="entry name" value="CIA30"/>
    <property type="match status" value="1"/>
</dbReference>
<comment type="similarity">
    <text evidence="1">Belongs to the CIA30 family.</text>
</comment>
<dbReference type="OrthoDB" id="1143594at2"/>
<reference evidence="4 5" key="1">
    <citation type="submission" date="2018-12" db="EMBL/GenBank/DDBJ databases">
        <title>Complete genome of Nonlabens sp. MJ115.</title>
        <authorList>
            <person name="Choi H.S."/>
            <person name="Jung J."/>
        </authorList>
    </citation>
    <scope>NUCLEOTIDE SEQUENCE [LARGE SCALE GENOMIC DNA]</scope>
    <source>
        <strain evidence="4 5">MJ115</strain>
    </source>
</reference>
<keyword evidence="2" id="KW-0143">Chaperone</keyword>
<sequence length="177" mass="21487">MILPLDFRNYKITPIEILFEENQREFEWTAITDKIAGGLSKADLIQHEEYLEMSGHIKKSGILRWAALRSKRKIQDLSNYNFIEIRLRTDGQPFEFQMEYKEGWQDEKLSVTIDLVKDHWTTWHVDMDDLKLFNMQEGYMTRRPKDEFKETILRYNFLHLRDESSDFKLDIEYIKFH</sequence>
<dbReference type="InterPro" id="IPR008979">
    <property type="entry name" value="Galactose-bd-like_sf"/>
</dbReference>
<accession>A0A3S9MYI5</accession>
<dbReference type="GO" id="GO:0051082">
    <property type="term" value="F:unfolded protein binding"/>
    <property type="evidence" value="ECO:0007669"/>
    <property type="project" value="TreeGrafter"/>
</dbReference>
<gene>
    <name evidence="4" type="ORF">EJ995_08180</name>
</gene>